<name>A0ABW1IUE2_9BACL</name>
<evidence type="ECO:0000259" key="2">
    <source>
        <dbReference type="Pfam" id="PF13439"/>
    </source>
</evidence>
<dbReference type="GO" id="GO:0016757">
    <property type="term" value="F:glycosyltransferase activity"/>
    <property type="evidence" value="ECO:0007669"/>
    <property type="project" value="UniProtKB-KW"/>
</dbReference>
<dbReference type="EC" id="2.4.-.-" evidence="3"/>
<dbReference type="InterPro" id="IPR001296">
    <property type="entry name" value="Glyco_trans_1"/>
</dbReference>
<keyword evidence="3" id="KW-0808">Transferase</keyword>
<feature type="domain" description="Glycosyltransferase subfamily 4-like N-terminal" evidence="2">
    <location>
        <begin position="22"/>
        <end position="168"/>
    </location>
</feature>
<dbReference type="InterPro" id="IPR028098">
    <property type="entry name" value="Glyco_trans_4-like_N"/>
</dbReference>
<accession>A0ABW1IUE2</accession>
<protein>
    <submittedName>
        <fullName evidence="3">Glycosyltransferase family 4 protein</fullName>
        <ecNumber evidence="3">2.4.-.-</ecNumber>
    </submittedName>
</protein>
<dbReference type="CDD" id="cd03801">
    <property type="entry name" value="GT4_PimA-like"/>
    <property type="match status" value="1"/>
</dbReference>
<sequence>MRKIAIVTPGTFTLPSEHCSSVENIVQQTSVRLASRYIFRIYCKKEPQQAALERIGGITYVRPWASTRTLYWRRTVQSLRRSFSDAIQLENRPMRISFIRKAFPKKPLILQLHSVQFISMSSKRKMSGQLERCDRIVVNSHFLQRYVSERFPHIAQLVRVNYPGVDPNVYEPKWTEAGNQIASDMKRGLGYEGKNIVLYAGRLIEQKGIHHLLYAVPEVIRKHPETVFVIVGSPYYGKHHITPYVASLHQLGNQFPQHVRFIPFIAHDQIRYWYTMADVVVVPSERDEAFGLVNIEAMSSGVPVVATDAGGIGEIVKDGETGFLVTGAERVSGLAERIDLLLSDDSLRLRMGTAGREKVLQQFTWDHTAMRMAGIYREIGL</sequence>
<gene>
    <name evidence="3" type="ORF">ACFPXP_20240</name>
</gene>
<evidence type="ECO:0000313" key="4">
    <source>
        <dbReference type="Proteomes" id="UP001596250"/>
    </source>
</evidence>
<dbReference type="EMBL" id="JBHSQV010000184">
    <property type="protein sequence ID" value="MFC5988740.1"/>
    <property type="molecule type" value="Genomic_DNA"/>
</dbReference>
<keyword evidence="4" id="KW-1185">Reference proteome</keyword>
<evidence type="ECO:0000313" key="3">
    <source>
        <dbReference type="EMBL" id="MFC5988740.1"/>
    </source>
</evidence>
<comment type="caution">
    <text evidence="3">The sequence shown here is derived from an EMBL/GenBank/DDBJ whole genome shotgun (WGS) entry which is preliminary data.</text>
</comment>
<evidence type="ECO:0000259" key="1">
    <source>
        <dbReference type="Pfam" id="PF00534"/>
    </source>
</evidence>
<feature type="domain" description="Glycosyl transferase family 1" evidence="1">
    <location>
        <begin position="189"/>
        <end position="357"/>
    </location>
</feature>
<dbReference type="SUPFAM" id="SSF53756">
    <property type="entry name" value="UDP-Glycosyltransferase/glycogen phosphorylase"/>
    <property type="match status" value="1"/>
</dbReference>
<proteinExistence type="predicted"/>
<dbReference type="Pfam" id="PF00534">
    <property type="entry name" value="Glycos_transf_1"/>
    <property type="match status" value="1"/>
</dbReference>
<dbReference type="Pfam" id="PF13439">
    <property type="entry name" value="Glyco_transf_4"/>
    <property type="match status" value="1"/>
</dbReference>
<keyword evidence="3" id="KW-0328">Glycosyltransferase</keyword>
<reference evidence="4" key="1">
    <citation type="journal article" date="2019" name="Int. J. Syst. Evol. Microbiol.">
        <title>The Global Catalogue of Microorganisms (GCM) 10K type strain sequencing project: providing services to taxonomists for standard genome sequencing and annotation.</title>
        <authorList>
            <consortium name="The Broad Institute Genomics Platform"/>
            <consortium name="The Broad Institute Genome Sequencing Center for Infectious Disease"/>
            <person name="Wu L."/>
            <person name="Ma J."/>
        </authorList>
    </citation>
    <scope>NUCLEOTIDE SEQUENCE [LARGE SCALE GENOMIC DNA]</scope>
    <source>
        <strain evidence="4">CCM 8749</strain>
    </source>
</reference>
<dbReference type="PANTHER" id="PTHR12526:SF638">
    <property type="entry name" value="SPORE COAT PROTEIN SA"/>
    <property type="match status" value="1"/>
</dbReference>
<dbReference type="RefSeq" id="WP_379896223.1">
    <property type="nucleotide sequence ID" value="NZ_CBCSCT010000006.1"/>
</dbReference>
<dbReference type="Proteomes" id="UP001596250">
    <property type="component" value="Unassembled WGS sequence"/>
</dbReference>
<dbReference type="Gene3D" id="3.40.50.2000">
    <property type="entry name" value="Glycogen Phosphorylase B"/>
    <property type="match status" value="2"/>
</dbReference>
<dbReference type="PANTHER" id="PTHR12526">
    <property type="entry name" value="GLYCOSYLTRANSFERASE"/>
    <property type="match status" value="1"/>
</dbReference>
<organism evidence="3 4">
    <name type="scientific">Marinicrinis lubricantis</name>
    <dbReference type="NCBI Taxonomy" id="2086470"/>
    <lineage>
        <taxon>Bacteria</taxon>
        <taxon>Bacillati</taxon>
        <taxon>Bacillota</taxon>
        <taxon>Bacilli</taxon>
        <taxon>Bacillales</taxon>
        <taxon>Paenibacillaceae</taxon>
    </lineage>
</organism>